<keyword evidence="2" id="KW-0949">S-adenosyl-L-methionine</keyword>
<keyword evidence="9" id="KW-1185">Reference proteome</keyword>
<dbReference type="GO" id="GO:0002926">
    <property type="term" value="P:tRNA wobble base 5-methoxycarbonylmethyl-2-thiouridinylation"/>
    <property type="evidence" value="ECO:0007669"/>
    <property type="project" value="TreeGrafter"/>
</dbReference>
<protein>
    <recommendedName>
        <fullName evidence="7">ELP3-like N-terminal domain-containing protein</fullName>
    </recommendedName>
</protein>
<dbReference type="GO" id="GO:0046872">
    <property type="term" value="F:metal ion binding"/>
    <property type="evidence" value="ECO:0007669"/>
    <property type="project" value="UniProtKB-KW"/>
</dbReference>
<name>A0AAN4YWR4_9BILA</name>
<dbReference type="AlphaFoldDB" id="A0AAN4YWR4"/>
<gene>
    <name evidence="8" type="ORF">PMAYCL1PPCAC_00592</name>
</gene>
<reference evidence="9" key="1">
    <citation type="submission" date="2022-10" db="EMBL/GenBank/DDBJ databases">
        <title>Genome assembly of Pristionchus species.</title>
        <authorList>
            <person name="Yoshida K."/>
            <person name="Sommer R.J."/>
        </authorList>
    </citation>
    <scope>NUCLEOTIDE SEQUENCE [LARGE SCALE GENOMIC DNA]</scope>
    <source>
        <strain evidence="9">RS5460</strain>
    </source>
</reference>
<evidence type="ECO:0000256" key="5">
    <source>
        <dbReference type="ARBA" id="ARBA00023014"/>
    </source>
</evidence>
<organism evidence="8 9">
    <name type="scientific">Pristionchus mayeri</name>
    <dbReference type="NCBI Taxonomy" id="1317129"/>
    <lineage>
        <taxon>Eukaryota</taxon>
        <taxon>Metazoa</taxon>
        <taxon>Ecdysozoa</taxon>
        <taxon>Nematoda</taxon>
        <taxon>Chromadorea</taxon>
        <taxon>Rhabditida</taxon>
        <taxon>Rhabditina</taxon>
        <taxon>Diplogasteromorpha</taxon>
        <taxon>Diplogasteroidea</taxon>
        <taxon>Neodiplogasteridae</taxon>
        <taxon>Pristionchus</taxon>
    </lineage>
</organism>
<comment type="caution">
    <text evidence="8">The sequence shown here is derived from an EMBL/GenBank/DDBJ whole genome shotgun (WGS) entry which is preliminary data.</text>
</comment>
<evidence type="ECO:0000313" key="9">
    <source>
        <dbReference type="Proteomes" id="UP001328107"/>
    </source>
</evidence>
<dbReference type="InterPro" id="IPR039661">
    <property type="entry name" value="ELP3"/>
</dbReference>
<feature type="domain" description="ELP3-like N-terminal" evidence="7">
    <location>
        <begin position="32"/>
        <end position="86"/>
    </location>
</feature>
<accession>A0AAN4YWR4</accession>
<dbReference type="GO" id="GO:0051539">
    <property type="term" value="F:4 iron, 4 sulfur cluster binding"/>
    <property type="evidence" value="ECO:0007669"/>
    <property type="project" value="UniProtKB-KW"/>
</dbReference>
<dbReference type="Proteomes" id="UP001328107">
    <property type="component" value="Unassembled WGS sequence"/>
</dbReference>
<dbReference type="PANTHER" id="PTHR11135:SF0">
    <property type="entry name" value="ELONGATOR COMPLEX PROTEIN 3"/>
    <property type="match status" value="1"/>
</dbReference>
<evidence type="ECO:0000313" key="8">
    <source>
        <dbReference type="EMBL" id="GMR30397.1"/>
    </source>
</evidence>
<sequence>CSNPQLSIVSRDGDAPSSLTPGALSMSARERMALTVNEIVASLIAAHESGKDVNLNRLKCDISQKHGLSSQPKLVDIIAGVPAQYK</sequence>
<feature type="non-terminal residue" evidence="8">
    <location>
        <position position="1"/>
    </location>
</feature>
<dbReference type="EMBL" id="BTRK01000001">
    <property type="protein sequence ID" value="GMR30397.1"/>
    <property type="molecule type" value="Genomic_DNA"/>
</dbReference>
<dbReference type="PANTHER" id="PTHR11135">
    <property type="entry name" value="HISTONE ACETYLTRANSFERASE-RELATED"/>
    <property type="match status" value="1"/>
</dbReference>
<feature type="region of interest" description="Disordered" evidence="6">
    <location>
        <begin position="1"/>
        <end position="21"/>
    </location>
</feature>
<dbReference type="GO" id="GO:0033588">
    <property type="term" value="C:elongator holoenzyme complex"/>
    <property type="evidence" value="ECO:0007669"/>
    <property type="project" value="TreeGrafter"/>
</dbReference>
<feature type="non-terminal residue" evidence="8">
    <location>
        <position position="86"/>
    </location>
</feature>
<evidence type="ECO:0000256" key="2">
    <source>
        <dbReference type="ARBA" id="ARBA00022691"/>
    </source>
</evidence>
<evidence type="ECO:0000259" key="7">
    <source>
        <dbReference type="Pfam" id="PF23613"/>
    </source>
</evidence>
<evidence type="ECO:0000256" key="4">
    <source>
        <dbReference type="ARBA" id="ARBA00023004"/>
    </source>
</evidence>
<proteinExistence type="predicted"/>
<keyword evidence="4" id="KW-0408">Iron</keyword>
<dbReference type="GO" id="GO:0005737">
    <property type="term" value="C:cytoplasm"/>
    <property type="evidence" value="ECO:0007669"/>
    <property type="project" value="TreeGrafter"/>
</dbReference>
<dbReference type="GO" id="GO:0005634">
    <property type="term" value="C:nucleus"/>
    <property type="evidence" value="ECO:0007669"/>
    <property type="project" value="TreeGrafter"/>
</dbReference>
<keyword evidence="3" id="KW-0479">Metal-binding</keyword>
<keyword evidence="1" id="KW-0004">4Fe-4S</keyword>
<evidence type="ECO:0000256" key="3">
    <source>
        <dbReference type="ARBA" id="ARBA00022723"/>
    </source>
</evidence>
<dbReference type="Pfam" id="PF23613">
    <property type="entry name" value="ELP3_N"/>
    <property type="match status" value="1"/>
</dbReference>
<keyword evidence="5" id="KW-0411">Iron-sulfur</keyword>
<evidence type="ECO:0000256" key="6">
    <source>
        <dbReference type="SAM" id="MobiDB-lite"/>
    </source>
</evidence>
<evidence type="ECO:0000256" key="1">
    <source>
        <dbReference type="ARBA" id="ARBA00022485"/>
    </source>
</evidence>
<dbReference type="InterPro" id="IPR056591">
    <property type="entry name" value="ELP3-like_N"/>
</dbReference>